<dbReference type="GO" id="GO:0016491">
    <property type="term" value="F:oxidoreductase activity"/>
    <property type="evidence" value="ECO:0007669"/>
    <property type="project" value="InterPro"/>
</dbReference>
<organism evidence="2 3">
    <name type="scientific">Hymenobacter nivis</name>
    <dbReference type="NCBI Taxonomy" id="1850093"/>
    <lineage>
        <taxon>Bacteria</taxon>
        <taxon>Pseudomonadati</taxon>
        <taxon>Bacteroidota</taxon>
        <taxon>Cytophagia</taxon>
        <taxon>Cytophagales</taxon>
        <taxon>Hymenobacteraceae</taxon>
        <taxon>Hymenobacter</taxon>
    </lineage>
</organism>
<dbReference type="RefSeq" id="WP_140469513.1">
    <property type="nucleotide sequence ID" value="NZ_RCYZ01000013.1"/>
</dbReference>
<dbReference type="InterPro" id="IPR013785">
    <property type="entry name" value="Aldolase_TIM"/>
</dbReference>
<dbReference type="PANTHER" id="PTHR22893:SF91">
    <property type="entry name" value="NADPH DEHYDROGENASE 2-RELATED"/>
    <property type="match status" value="1"/>
</dbReference>
<dbReference type="SUPFAM" id="SSF51395">
    <property type="entry name" value="FMN-linked oxidoreductases"/>
    <property type="match status" value="1"/>
</dbReference>
<dbReference type="GO" id="GO:0010181">
    <property type="term" value="F:FMN binding"/>
    <property type="evidence" value="ECO:0007669"/>
    <property type="project" value="InterPro"/>
</dbReference>
<gene>
    <name evidence="2" type="ORF">EAH73_21535</name>
</gene>
<dbReference type="EMBL" id="RCYZ01000013">
    <property type="protein sequence ID" value="TPG59497.1"/>
    <property type="molecule type" value="Genomic_DNA"/>
</dbReference>
<proteinExistence type="predicted"/>
<dbReference type="AlphaFoldDB" id="A0A502GB72"/>
<dbReference type="InterPro" id="IPR045247">
    <property type="entry name" value="Oye-like"/>
</dbReference>
<dbReference type="Pfam" id="PF00724">
    <property type="entry name" value="Oxidored_FMN"/>
    <property type="match status" value="1"/>
</dbReference>
<protein>
    <recommendedName>
        <fullName evidence="1">NADH:flavin oxidoreductase/NADH oxidase N-terminal domain-containing protein</fullName>
    </recommendedName>
</protein>
<dbReference type="Proteomes" id="UP000317646">
    <property type="component" value="Unassembled WGS sequence"/>
</dbReference>
<evidence type="ECO:0000313" key="2">
    <source>
        <dbReference type="EMBL" id="TPG59497.1"/>
    </source>
</evidence>
<reference evidence="2 3" key="1">
    <citation type="journal article" date="2019" name="Environ. Microbiol.">
        <title>Species interactions and distinct microbial communities in high Arctic permafrost affected cryosols are associated with the CH4 and CO2 gas fluxes.</title>
        <authorList>
            <person name="Altshuler I."/>
            <person name="Hamel J."/>
            <person name="Turney S."/>
            <person name="Magnuson E."/>
            <person name="Levesque R."/>
            <person name="Greer C."/>
            <person name="Whyte L.G."/>
        </authorList>
    </citation>
    <scope>NUCLEOTIDE SEQUENCE [LARGE SCALE GENOMIC DNA]</scope>
    <source>
        <strain evidence="2 3">S9.2P</strain>
    </source>
</reference>
<dbReference type="OrthoDB" id="9772736at2"/>
<feature type="domain" description="NADH:flavin oxidoreductase/NADH oxidase N-terminal" evidence="1">
    <location>
        <begin position="9"/>
        <end position="129"/>
    </location>
</feature>
<accession>A0A502GB72</accession>
<dbReference type="Gene3D" id="3.20.20.70">
    <property type="entry name" value="Aldolase class I"/>
    <property type="match status" value="1"/>
</dbReference>
<name>A0A502GB72_9BACT</name>
<evidence type="ECO:0000313" key="3">
    <source>
        <dbReference type="Proteomes" id="UP000317646"/>
    </source>
</evidence>
<dbReference type="PANTHER" id="PTHR22893">
    <property type="entry name" value="NADH OXIDOREDUCTASE-RELATED"/>
    <property type="match status" value="1"/>
</dbReference>
<keyword evidence="3" id="KW-1185">Reference proteome</keyword>
<sequence>MEQPHPLALLAPLPLGGLRLANRVAMAPMTRGRVTNAGLAPTAAQATYYRQRATAGLILSEGTWISQQAIGFVNVPGIFTQRQVEGWQLVTEAVHREGGKIFLQLGHAGAMSHPDFHNGALPVGPSAVNGVLVTTGRKITVSGLSVILLHKGGIPERRSAFQREELNGPTAAIVKRKLICCEPVISQLVA</sequence>
<dbReference type="InterPro" id="IPR001155">
    <property type="entry name" value="OxRdtase_FMN_N"/>
</dbReference>
<evidence type="ECO:0000259" key="1">
    <source>
        <dbReference type="Pfam" id="PF00724"/>
    </source>
</evidence>
<comment type="caution">
    <text evidence="2">The sequence shown here is derived from an EMBL/GenBank/DDBJ whole genome shotgun (WGS) entry which is preliminary data.</text>
</comment>